<dbReference type="AlphaFoldDB" id="A0AAJ0B3I6"/>
<evidence type="ECO:0000256" key="2">
    <source>
        <dbReference type="SAM" id="SignalP"/>
    </source>
</evidence>
<accession>A0AAJ0B3I6</accession>
<keyword evidence="2" id="KW-0732">Signal</keyword>
<feature type="signal peptide" evidence="2">
    <location>
        <begin position="1"/>
        <end position="23"/>
    </location>
</feature>
<reference evidence="3" key="1">
    <citation type="submission" date="2023-06" db="EMBL/GenBank/DDBJ databases">
        <title>Genome-scale phylogeny and comparative genomics of the fungal order Sordariales.</title>
        <authorList>
            <consortium name="Lawrence Berkeley National Laboratory"/>
            <person name="Hensen N."/>
            <person name="Bonometti L."/>
            <person name="Westerberg I."/>
            <person name="Brannstrom I.O."/>
            <person name="Guillou S."/>
            <person name="Cros-Aarteil S."/>
            <person name="Calhoun S."/>
            <person name="Haridas S."/>
            <person name="Kuo A."/>
            <person name="Mondo S."/>
            <person name="Pangilinan J."/>
            <person name="Riley R."/>
            <person name="Labutti K."/>
            <person name="Andreopoulos B."/>
            <person name="Lipzen A."/>
            <person name="Chen C."/>
            <person name="Yanf M."/>
            <person name="Daum C."/>
            <person name="Ng V."/>
            <person name="Clum A."/>
            <person name="Steindorff A."/>
            <person name="Ohm R."/>
            <person name="Martin F."/>
            <person name="Silar P."/>
            <person name="Natvig D."/>
            <person name="Lalanne C."/>
            <person name="Gautier V."/>
            <person name="Ament-Velasquez S.L."/>
            <person name="Kruys A."/>
            <person name="Hutchinson M.I."/>
            <person name="Powell A.J."/>
            <person name="Barry K."/>
            <person name="Miller A.N."/>
            <person name="Grigoriev I.V."/>
            <person name="Debuchy R."/>
            <person name="Gladieux P."/>
            <person name="Thoren M.H."/>
            <person name="Johannesson H."/>
        </authorList>
    </citation>
    <scope>NUCLEOTIDE SEQUENCE</scope>
    <source>
        <strain evidence="3">PSN4</strain>
    </source>
</reference>
<feature type="compositionally biased region" description="Basic and acidic residues" evidence="1">
    <location>
        <begin position="175"/>
        <end position="211"/>
    </location>
</feature>
<evidence type="ECO:0000256" key="1">
    <source>
        <dbReference type="SAM" id="MobiDB-lite"/>
    </source>
</evidence>
<dbReference type="EMBL" id="MU839843">
    <property type="protein sequence ID" value="KAK1751028.1"/>
    <property type="molecule type" value="Genomic_DNA"/>
</dbReference>
<dbReference type="Proteomes" id="UP001239445">
    <property type="component" value="Unassembled WGS sequence"/>
</dbReference>
<feature type="region of interest" description="Disordered" evidence="1">
    <location>
        <begin position="175"/>
        <end position="271"/>
    </location>
</feature>
<evidence type="ECO:0000313" key="4">
    <source>
        <dbReference type="Proteomes" id="UP001239445"/>
    </source>
</evidence>
<proteinExistence type="predicted"/>
<feature type="compositionally biased region" description="Basic and acidic residues" evidence="1">
    <location>
        <begin position="219"/>
        <end position="232"/>
    </location>
</feature>
<keyword evidence="4" id="KW-1185">Reference proteome</keyword>
<evidence type="ECO:0000313" key="3">
    <source>
        <dbReference type="EMBL" id="KAK1751028.1"/>
    </source>
</evidence>
<protein>
    <submittedName>
        <fullName evidence="3">Uncharacterized protein</fullName>
    </submittedName>
</protein>
<organism evidence="3 4">
    <name type="scientific">Echria macrotheca</name>
    <dbReference type="NCBI Taxonomy" id="438768"/>
    <lineage>
        <taxon>Eukaryota</taxon>
        <taxon>Fungi</taxon>
        <taxon>Dikarya</taxon>
        <taxon>Ascomycota</taxon>
        <taxon>Pezizomycotina</taxon>
        <taxon>Sordariomycetes</taxon>
        <taxon>Sordariomycetidae</taxon>
        <taxon>Sordariales</taxon>
        <taxon>Schizotheciaceae</taxon>
        <taxon>Echria</taxon>
    </lineage>
</organism>
<feature type="chain" id="PRO_5042599866" evidence="2">
    <location>
        <begin position="24"/>
        <end position="271"/>
    </location>
</feature>
<gene>
    <name evidence="3" type="ORF">QBC47DRAFT_392100</name>
</gene>
<name>A0AAJ0B3I6_9PEZI</name>
<sequence>MAPGLLKLIVIATWASQPILIEAAPWNKFLHETLAPSPLHVKNGDGIAPPWRDMKDKFVGRHAILDTTPRDAAPRDSTHVAGTKNTLLRRGVITTPPKGFNPVMVGRTFESTLAARSKGILDGLLSKYPQPGRDVNGKPPPFPLPVEEAVGMDKIGMPATRGNPRRGRMMAQSIAHHDPRHGQPKKEHTEKETAKHEHETKDEAQKQVPDTKEEDDGTISEKKMIDELEHKLCSPSCLREAIPGPESGRQWTNGKKKTLPVVPPNRLWAAS</sequence>
<comment type="caution">
    <text evidence="3">The sequence shown here is derived from an EMBL/GenBank/DDBJ whole genome shotgun (WGS) entry which is preliminary data.</text>
</comment>